<evidence type="ECO:0000313" key="1">
    <source>
        <dbReference type="EMBL" id="ARU03015.1"/>
    </source>
</evidence>
<dbReference type="PIRSF" id="PIRSF032064">
    <property type="entry name" value="UCP032064"/>
    <property type="match status" value="1"/>
</dbReference>
<sequence>MKQPRPNGTTYGFSRAAALMQTRIRSASEKRGFAVTRLLTHWAEVVGESTAQIATPVNISYGRGGMGATLTLLTTGAQAPMLEMQKDQIRDKVNACYGYRAIARVRITQTAPTGFAEGRVAFTPAPKRVTQPSADVICKATALSEKIDSDDLRAALARLGGHVLAKQKN</sequence>
<dbReference type="EMBL" id="CP021431">
    <property type="protein sequence ID" value="ARU03015.1"/>
    <property type="molecule type" value="Genomic_DNA"/>
</dbReference>
<reference evidence="1 2" key="1">
    <citation type="submission" date="2017-05" db="EMBL/GenBank/DDBJ databases">
        <title>Genome Sequence of Loktanella vestfoldensis Strain SMR4r Isolated from a Culture of the Diatom Skeletonema marinoi.</title>
        <authorList>
            <person name="Topel M."/>
            <person name="Pinder M.I.M."/>
            <person name="Johansson O.N."/>
            <person name="Kourtchenko O."/>
            <person name="Godhe A."/>
            <person name="Clarke A.K."/>
        </authorList>
    </citation>
    <scope>NUCLEOTIDE SEQUENCE [LARGE SCALE GENOMIC DNA]</scope>
    <source>
        <strain evidence="1 2">SMR4r</strain>
    </source>
</reference>
<dbReference type="OrthoDB" id="7160947at2"/>
<dbReference type="RefSeq" id="WP_087211944.1">
    <property type="nucleotide sequence ID" value="NZ_CP021431.1"/>
</dbReference>
<dbReference type="Pfam" id="PF05258">
    <property type="entry name" value="DciA"/>
    <property type="match status" value="1"/>
</dbReference>
<protein>
    <submittedName>
        <fullName evidence="1">RNA-binding protein</fullName>
    </submittedName>
</protein>
<dbReference type="KEGG" id="lvs:LOKVESSMR4R_03750"/>
<evidence type="ECO:0000313" key="2">
    <source>
        <dbReference type="Proteomes" id="UP000195273"/>
    </source>
</evidence>
<name>A0A1Y0EHD5_9RHOB</name>
<keyword evidence="2" id="KW-1185">Reference proteome</keyword>
<organism evidence="1 2">
    <name type="scientific">Yoonia vestfoldensis</name>
    <dbReference type="NCBI Taxonomy" id="245188"/>
    <lineage>
        <taxon>Bacteria</taxon>
        <taxon>Pseudomonadati</taxon>
        <taxon>Pseudomonadota</taxon>
        <taxon>Alphaproteobacteria</taxon>
        <taxon>Rhodobacterales</taxon>
        <taxon>Paracoccaceae</taxon>
        <taxon>Yoonia</taxon>
    </lineage>
</organism>
<accession>A0A1Y0EHD5</accession>
<dbReference type="STRING" id="1122181.GCA_000382265_02520"/>
<dbReference type="InterPro" id="IPR007922">
    <property type="entry name" value="DciA-like"/>
</dbReference>
<dbReference type="InterPro" id="IPR010593">
    <property type="entry name" value="DUF1159"/>
</dbReference>
<dbReference type="AlphaFoldDB" id="A0A1Y0EHD5"/>
<gene>
    <name evidence="1" type="ORF">LOKVESSMR4R_03750</name>
</gene>
<proteinExistence type="predicted"/>
<dbReference type="Proteomes" id="UP000195273">
    <property type="component" value="Chromosome"/>
</dbReference>